<evidence type="ECO:0000313" key="9">
    <source>
        <dbReference type="EMBL" id="MFC5909039.1"/>
    </source>
</evidence>
<comment type="similarity">
    <text evidence="2">Belongs to the ABC transporter superfamily.</text>
</comment>
<sequence>MSTATPPALAGLHGVSKRHGLVQALQDVHLELTAGETVALVGPPGAGKTALCRVLAGLDPVDSGQILVHGHPLPRRGRQRTRLRAAVALVGEPPELLPTRTLLENLTAGQMKLRGRTLLDAERRALAELRRVGLIGYAARRPPELTGDERLRTALARALALDPAVLLLDDPPTAVRDLLPELTRADRALVVVTREAELVRSEAHRVVFMSTGRIVEEGPAHQFLSAPRTSRARDFLTRLLH</sequence>
<dbReference type="Proteomes" id="UP001596174">
    <property type="component" value="Unassembled WGS sequence"/>
</dbReference>
<dbReference type="EMBL" id="JBHSQJ010000072">
    <property type="protein sequence ID" value="MFC5909039.1"/>
    <property type="molecule type" value="Genomic_DNA"/>
</dbReference>
<evidence type="ECO:0000256" key="3">
    <source>
        <dbReference type="ARBA" id="ARBA00022448"/>
    </source>
</evidence>
<keyword evidence="3" id="KW-0813">Transport</keyword>
<keyword evidence="6 9" id="KW-0067">ATP-binding</keyword>
<organism evidence="9 10">
    <name type="scientific">Streptacidiphilus monticola</name>
    <dbReference type="NCBI Taxonomy" id="2161674"/>
    <lineage>
        <taxon>Bacteria</taxon>
        <taxon>Bacillati</taxon>
        <taxon>Actinomycetota</taxon>
        <taxon>Actinomycetes</taxon>
        <taxon>Kitasatosporales</taxon>
        <taxon>Streptomycetaceae</taxon>
        <taxon>Streptacidiphilus</taxon>
    </lineage>
</organism>
<evidence type="ECO:0000256" key="2">
    <source>
        <dbReference type="ARBA" id="ARBA00005417"/>
    </source>
</evidence>
<gene>
    <name evidence="9" type="ORF">ACFP3V_17665</name>
</gene>
<evidence type="ECO:0000259" key="8">
    <source>
        <dbReference type="PROSITE" id="PS50893"/>
    </source>
</evidence>
<dbReference type="PANTHER" id="PTHR43166">
    <property type="entry name" value="AMINO ACID IMPORT ATP-BINDING PROTEIN"/>
    <property type="match status" value="1"/>
</dbReference>
<reference evidence="10" key="1">
    <citation type="journal article" date="2019" name="Int. J. Syst. Evol. Microbiol.">
        <title>The Global Catalogue of Microorganisms (GCM) 10K type strain sequencing project: providing services to taxonomists for standard genome sequencing and annotation.</title>
        <authorList>
            <consortium name="The Broad Institute Genomics Platform"/>
            <consortium name="The Broad Institute Genome Sequencing Center for Infectious Disease"/>
            <person name="Wu L."/>
            <person name="Ma J."/>
        </authorList>
    </citation>
    <scope>NUCLEOTIDE SEQUENCE [LARGE SCALE GENOMIC DNA]</scope>
    <source>
        <strain evidence="10">JCM 4816</strain>
    </source>
</reference>
<dbReference type="Gene3D" id="3.40.50.300">
    <property type="entry name" value="P-loop containing nucleotide triphosphate hydrolases"/>
    <property type="match status" value="1"/>
</dbReference>
<comment type="caution">
    <text evidence="9">The sequence shown here is derived from an EMBL/GenBank/DDBJ whole genome shotgun (WGS) entry which is preliminary data.</text>
</comment>
<dbReference type="InterPro" id="IPR003593">
    <property type="entry name" value="AAA+_ATPase"/>
</dbReference>
<evidence type="ECO:0000256" key="6">
    <source>
        <dbReference type="ARBA" id="ARBA00022840"/>
    </source>
</evidence>
<dbReference type="Pfam" id="PF00005">
    <property type="entry name" value="ABC_tran"/>
    <property type="match status" value="1"/>
</dbReference>
<dbReference type="InterPro" id="IPR050086">
    <property type="entry name" value="MetN_ABC_transporter-like"/>
</dbReference>
<dbReference type="SUPFAM" id="SSF52540">
    <property type="entry name" value="P-loop containing nucleoside triphosphate hydrolases"/>
    <property type="match status" value="1"/>
</dbReference>
<evidence type="ECO:0000256" key="4">
    <source>
        <dbReference type="ARBA" id="ARBA00022475"/>
    </source>
</evidence>
<evidence type="ECO:0000256" key="7">
    <source>
        <dbReference type="ARBA" id="ARBA00023136"/>
    </source>
</evidence>
<dbReference type="GO" id="GO:0005524">
    <property type="term" value="F:ATP binding"/>
    <property type="evidence" value="ECO:0007669"/>
    <property type="project" value="UniProtKB-KW"/>
</dbReference>
<dbReference type="PANTHER" id="PTHR43166:SF9">
    <property type="entry name" value="GLUTAMATE_ASPARTATE IMPORT ATP-BINDING PROTEIN GLTL"/>
    <property type="match status" value="1"/>
</dbReference>
<evidence type="ECO:0000256" key="5">
    <source>
        <dbReference type="ARBA" id="ARBA00022741"/>
    </source>
</evidence>
<evidence type="ECO:0000256" key="1">
    <source>
        <dbReference type="ARBA" id="ARBA00004202"/>
    </source>
</evidence>
<protein>
    <submittedName>
        <fullName evidence="9">ATP-binding cassette domain-containing protein</fullName>
    </submittedName>
</protein>
<keyword evidence="7" id="KW-0472">Membrane</keyword>
<keyword evidence="5" id="KW-0547">Nucleotide-binding</keyword>
<dbReference type="RefSeq" id="WP_380584476.1">
    <property type="nucleotide sequence ID" value="NZ_JBHSQJ010000072.1"/>
</dbReference>
<name>A0ABW1G353_9ACTN</name>
<dbReference type="SMART" id="SM00382">
    <property type="entry name" value="AAA"/>
    <property type="match status" value="1"/>
</dbReference>
<feature type="domain" description="ABC transporter" evidence="8">
    <location>
        <begin position="10"/>
        <end position="236"/>
    </location>
</feature>
<dbReference type="InterPro" id="IPR003439">
    <property type="entry name" value="ABC_transporter-like_ATP-bd"/>
</dbReference>
<dbReference type="InterPro" id="IPR027417">
    <property type="entry name" value="P-loop_NTPase"/>
</dbReference>
<keyword evidence="10" id="KW-1185">Reference proteome</keyword>
<keyword evidence="4" id="KW-1003">Cell membrane</keyword>
<comment type="subcellular location">
    <subcellularLocation>
        <location evidence="1">Cell membrane</location>
        <topology evidence="1">Peripheral membrane protein</topology>
    </subcellularLocation>
</comment>
<dbReference type="PROSITE" id="PS50893">
    <property type="entry name" value="ABC_TRANSPORTER_2"/>
    <property type="match status" value="1"/>
</dbReference>
<evidence type="ECO:0000313" key="10">
    <source>
        <dbReference type="Proteomes" id="UP001596174"/>
    </source>
</evidence>
<accession>A0ABW1G353</accession>
<proteinExistence type="inferred from homology"/>